<sequence>MEIIAIERQTFEQIKDRLILFAKQIRKLCTNEQPKDKWLDNQDVCELLNISKRSLQYYRNCGKLSFSQINNKCYYKVSDVEKLLKNSSIQKPSKP</sequence>
<organism evidence="2 3">
    <name type="scientific">Dysgonomonas capnocytophagoides</name>
    <dbReference type="NCBI Taxonomy" id="45254"/>
    <lineage>
        <taxon>Bacteria</taxon>
        <taxon>Pseudomonadati</taxon>
        <taxon>Bacteroidota</taxon>
        <taxon>Bacteroidia</taxon>
        <taxon>Bacteroidales</taxon>
        <taxon>Dysgonomonadaceae</taxon>
        <taxon>Dysgonomonas</taxon>
    </lineage>
</organism>
<dbReference type="OrthoDB" id="1028798at2"/>
<keyword evidence="3" id="KW-1185">Reference proteome</keyword>
<evidence type="ECO:0000313" key="3">
    <source>
        <dbReference type="Proteomes" id="UP000297861"/>
    </source>
</evidence>
<dbReference type="Gene3D" id="1.10.1660.10">
    <property type="match status" value="1"/>
</dbReference>
<feature type="domain" description="Helix-turn-helix" evidence="1">
    <location>
        <begin position="38"/>
        <end position="86"/>
    </location>
</feature>
<dbReference type="EMBL" id="SOML01000004">
    <property type="protein sequence ID" value="TFD96873.1"/>
    <property type="molecule type" value="Genomic_DNA"/>
</dbReference>
<dbReference type="Proteomes" id="UP000297861">
    <property type="component" value="Unassembled WGS sequence"/>
</dbReference>
<dbReference type="InterPro" id="IPR009061">
    <property type="entry name" value="DNA-bd_dom_put_sf"/>
</dbReference>
<evidence type="ECO:0000259" key="1">
    <source>
        <dbReference type="Pfam" id="PF12728"/>
    </source>
</evidence>
<dbReference type="AlphaFoldDB" id="A0A4Y8L2U7"/>
<dbReference type="PANTHER" id="PTHR34585">
    <property type="match status" value="1"/>
</dbReference>
<evidence type="ECO:0000313" key="2">
    <source>
        <dbReference type="EMBL" id="TFD96873.1"/>
    </source>
</evidence>
<name>A0A4Y8L2U7_9BACT</name>
<dbReference type="RefSeq" id="WP_134436150.1">
    <property type="nucleotide sequence ID" value="NZ_SOML01000004.1"/>
</dbReference>
<proteinExistence type="predicted"/>
<keyword evidence="2" id="KW-0238">DNA-binding</keyword>
<dbReference type="SUPFAM" id="SSF46955">
    <property type="entry name" value="Putative DNA-binding domain"/>
    <property type="match status" value="1"/>
</dbReference>
<comment type="caution">
    <text evidence="2">The sequence shown here is derived from an EMBL/GenBank/DDBJ whole genome shotgun (WGS) entry which is preliminary data.</text>
</comment>
<dbReference type="InterPro" id="IPR041657">
    <property type="entry name" value="HTH_17"/>
</dbReference>
<dbReference type="PANTHER" id="PTHR34585:SF22">
    <property type="entry name" value="HELIX-TURN-HELIX DOMAIN-CONTAINING PROTEIN"/>
    <property type="match status" value="1"/>
</dbReference>
<dbReference type="GO" id="GO:0003677">
    <property type="term" value="F:DNA binding"/>
    <property type="evidence" value="ECO:0007669"/>
    <property type="project" value="UniProtKB-KW"/>
</dbReference>
<gene>
    <name evidence="2" type="ORF">E2605_08650</name>
</gene>
<dbReference type="Pfam" id="PF12728">
    <property type="entry name" value="HTH_17"/>
    <property type="match status" value="1"/>
</dbReference>
<reference evidence="2 3" key="1">
    <citation type="submission" date="2019-03" db="EMBL/GenBank/DDBJ databases">
        <title>San Antonio Military Medical Center submission to MRSN (WRAIR), pending publication.</title>
        <authorList>
            <person name="Blyth D.M."/>
            <person name="Mccarthy S.L."/>
            <person name="Schall S.E."/>
            <person name="Stam J.A."/>
            <person name="Ong A.C."/>
            <person name="Mcgann P.T."/>
        </authorList>
    </citation>
    <scope>NUCLEOTIDE SEQUENCE [LARGE SCALE GENOMIC DNA]</scope>
    <source>
        <strain evidence="2 3">MRSN571793</strain>
    </source>
</reference>
<accession>A0A4Y8L2U7</accession>
<protein>
    <submittedName>
        <fullName evidence="2">DNA-binding protein</fullName>
    </submittedName>
</protein>